<evidence type="ECO:0000259" key="4">
    <source>
        <dbReference type="PROSITE" id="PS51737"/>
    </source>
</evidence>
<proteinExistence type="predicted"/>
<keyword evidence="2" id="KW-0233">DNA recombination</keyword>
<dbReference type="SUPFAM" id="SSF53041">
    <property type="entry name" value="Resolvase-like"/>
    <property type="match status" value="1"/>
</dbReference>
<protein>
    <submittedName>
        <fullName evidence="5">Recombinase family protein</fullName>
    </submittedName>
</protein>
<dbReference type="PANTHER" id="PTHR30461:SF2">
    <property type="entry name" value="SERINE RECOMBINASE PINE-RELATED"/>
    <property type="match status" value="1"/>
</dbReference>
<feature type="coiled-coil region" evidence="3">
    <location>
        <begin position="372"/>
        <end position="432"/>
    </location>
</feature>
<evidence type="ECO:0000313" key="6">
    <source>
        <dbReference type="Proteomes" id="UP000602076"/>
    </source>
</evidence>
<dbReference type="InterPro" id="IPR036162">
    <property type="entry name" value="Resolvase-like_N_sf"/>
</dbReference>
<evidence type="ECO:0000256" key="1">
    <source>
        <dbReference type="ARBA" id="ARBA00023125"/>
    </source>
</evidence>
<feature type="domain" description="Recombinase" evidence="4">
    <location>
        <begin position="165"/>
        <end position="278"/>
    </location>
</feature>
<gene>
    <name evidence="5" type="ORF">IEO70_06725</name>
</gene>
<dbReference type="SMART" id="SM00857">
    <property type="entry name" value="Resolvase"/>
    <property type="match status" value="1"/>
</dbReference>
<dbReference type="InterPro" id="IPR011109">
    <property type="entry name" value="DNA_bind_recombinase_dom"/>
</dbReference>
<dbReference type="Proteomes" id="UP000602076">
    <property type="component" value="Unassembled WGS sequence"/>
</dbReference>
<accession>A0A927CWJ1</accession>
<dbReference type="AlphaFoldDB" id="A0A927CWJ1"/>
<name>A0A927CWJ1_9BACI</name>
<evidence type="ECO:0000256" key="2">
    <source>
        <dbReference type="ARBA" id="ARBA00023172"/>
    </source>
</evidence>
<dbReference type="PANTHER" id="PTHR30461">
    <property type="entry name" value="DNA-INVERTASE FROM LAMBDOID PROPHAGE"/>
    <property type="match status" value="1"/>
</dbReference>
<organism evidence="5 6">
    <name type="scientific">Peribacillus faecalis</name>
    <dbReference type="NCBI Taxonomy" id="2772559"/>
    <lineage>
        <taxon>Bacteria</taxon>
        <taxon>Bacillati</taxon>
        <taxon>Bacillota</taxon>
        <taxon>Bacilli</taxon>
        <taxon>Bacillales</taxon>
        <taxon>Bacillaceae</taxon>
        <taxon>Peribacillus</taxon>
    </lineage>
</organism>
<dbReference type="Gene3D" id="3.90.1750.20">
    <property type="entry name" value="Putative Large Serine Recombinase, Chain B, Domain 2"/>
    <property type="match status" value="1"/>
</dbReference>
<comment type="caution">
    <text evidence="5">The sequence shown here is derived from an EMBL/GenBank/DDBJ whole genome shotgun (WGS) entry which is preliminary data.</text>
</comment>
<dbReference type="Pfam" id="PF00239">
    <property type="entry name" value="Resolvase"/>
    <property type="match status" value="1"/>
</dbReference>
<dbReference type="RefSeq" id="WP_190997592.1">
    <property type="nucleotide sequence ID" value="NZ_JACXSI010000012.1"/>
</dbReference>
<dbReference type="PROSITE" id="PS51737">
    <property type="entry name" value="RECOMBINASE_DNA_BIND"/>
    <property type="match status" value="1"/>
</dbReference>
<keyword evidence="6" id="KW-1185">Reference proteome</keyword>
<dbReference type="GO" id="GO:0000150">
    <property type="term" value="F:DNA strand exchange activity"/>
    <property type="evidence" value="ECO:0007669"/>
    <property type="project" value="InterPro"/>
</dbReference>
<evidence type="ECO:0000256" key="3">
    <source>
        <dbReference type="SAM" id="Coils"/>
    </source>
</evidence>
<keyword evidence="3" id="KW-0175">Coiled coil</keyword>
<sequence>MKISFGYIRRSSYKQQQNNSIEIQKQHIQEFAKRNNIVVPDELIFIEDVTSAYSKRADQRKELMRLSEKMIELKIPTVIFHDVSRMDRTGYSFTIDFYRPLLKKLPSLEIYTTKSNEPIDPESMEIKMSFLLFQHESEVKSERAIGSIVNDLIQDSVIRPGSKTPFGYNQMSKKLYPNENAIIVSFIFFLHSWGHSLLKIASLLNEAAIPSPRGKEWGSSTIENIIKNPVYIGNLKWHIPKRKDGQKIFLFEDVHEPIVDDFLLQLQRQNILLQKKYGRLDTPFLFLNKITCQECHKIMDTKNSSTKRNGVQYHYQNYICKECNYKVSATELHERFLPMILDRVGKLVVKKQINEETKELLHHMIYDVSEMIIETENRIENLTKKLVLAKDLEDRELELQILSSIEHYREKLNEQQCCIENLNETLKAIESNQFFSRFHLILHQQLDLVEKRLIILYFVDQILLSPKRESHINYKTNIFSEFVPAING</sequence>
<reference evidence="5" key="1">
    <citation type="submission" date="2020-09" db="EMBL/GenBank/DDBJ databases">
        <title>Bacillus faecalis sp. nov., a moderately halophilic bacterium isolated from cow faeces.</title>
        <authorList>
            <person name="Jiang L."/>
            <person name="Lee J."/>
        </authorList>
    </citation>
    <scope>NUCLEOTIDE SEQUENCE</scope>
    <source>
        <strain evidence="5">AGMB 02131</strain>
    </source>
</reference>
<dbReference type="CDD" id="cd00338">
    <property type="entry name" value="Ser_Recombinase"/>
    <property type="match status" value="1"/>
</dbReference>
<dbReference type="Gene3D" id="3.40.50.1390">
    <property type="entry name" value="Resolvase, N-terminal catalytic domain"/>
    <property type="match status" value="1"/>
</dbReference>
<keyword evidence="1" id="KW-0238">DNA-binding</keyword>
<dbReference type="InterPro" id="IPR050639">
    <property type="entry name" value="SSR_resolvase"/>
</dbReference>
<dbReference type="InterPro" id="IPR038109">
    <property type="entry name" value="DNA_bind_recomb_sf"/>
</dbReference>
<evidence type="ECO:0000313" key="5">
    <source>
        <dbReference type="EMBL" id="MBD3108057.1"/>
    </source>
</evidence>
<dbReference type="EMBL" id="JACXSI010000012">
    <property type="protein sequence ID" value="MBD3108057.1"/>
    <property type="molecule type" value="Genomic_DNA"/>
</dbReference>
<dbReference type="GO" id="GO:0003677">
    <property type="term" value="F:DNA binding"/>
    <property type="evidence" value="ECO:0007669"/>
    <property type="project" value="UniProtKB-KW"/>
</dbReference>
<dbReference type="Pfam" id="PF07508">
    <property type="entry name" value="Recombinase"/>
    <property type="match status" value="1"/>
</dbReference>
<dbReference type="InterPro" id="IPR006119">
    <property type="entry name" value="Resolv_N"/>
</dbReference>